<dbReference type="PIRSF" id="PIRSF026649">
    <property type="entry name" value="MsbB"/>
    <property type="match status" value="1"/>
</dbReference>
<evidence type="ECO:0000256" key="5">
    <source>
        <dbReference type="ARBA" id="ARBA00023315"/>
    </source>
</evidence>
<keyword evidence="4 6" id="KW-0472">Membrane</keyword>
<keyword evidence="6" id="KW-1133">Transmembrane helix</keyword>
<dbReference type="Proteomes" id="UP000501168">
    <property type="component" value="Chromosome"/>
</dbReference>
<reference evidence="7 8" key="1">
    <citation type="submission" date="2020-03" db="EMBL/GenBank/DDBJ databases">
        <title>Complete genome sequence of Orbus sp. IPMB12 (BCRC 80908).</title>
        <authorList>
            <person name="Lo W.-S."/>
            <person name="Chang T.-H."/>
            <person name="Kuo C.-H."/>
        </authorList>
    </citation>
    <scope>NUCLEOTIDE SEQUENCE [LARGE SCALE GENOMIC DNA]</scope>
    <source>
        <strain evidence="7 8">IPMB12</strain>
    </source>
</reference>
<dbReference type="CDD" id="cd07984">
    <property type="entry name" value="LPLAT_LABLAT-like"/>
    <property type="match status" value="1"/>
</dbReference>
<dbReference type="EMBL" id="CP050253">
    <property type="protein sequence ID" value="QIQ21087.1"/>
    <property type="molecule type" value="Genomic_DNA"/>
</dbReference>
<keyword evidence="3 6" id="KW-0808">Transferase</keyword>
<dbReference type="PANTHER" id="PTHR30606:SF4">
    <property type="entry name" value="LIPID A BIOSYNTHESIS MYRISTOYLTRANSFERASE"/>
    <property type="match status" value="1"/>
</dbReference>
<evidence type="ECO:0000256" key="2">
    <source>
        <dbReference type="ARBA" id="ARBA00022519"/>
    </source>
</evidence>
<comment type="similarity">
    <text evidence="6">Belongs to the LpxL/LpxM/LpxP family. LpxM subfamily.</text>
</comment>
<dbReference type="Pfam" id="PF03279">
    <property type="entry name" value="Lip_A_acyltrans"/>
    <property type="match status" value="1"/>
</dbReference>
<evidence type="ECO:0000313" key="8">
    <source>
        <dbReference type="Proteomes" id="UP000501168"/>
    </source>
</evidence>
<feature type="transmembrane region" description="Helical" evidence="6">
    <location>
        <begin position="24"/>
        <end position="44"/>
    </location>
</feature>
<keyword evidence="5 6" id="KW-0012">Acyltransferase</keyword>
<dbReference type="HAMAP" id="MF_01944">
    <property type="entry name" value="Lipid_A_LpxM"/>
    <property type="match status" value="1"/>
</dbReference>
<dbReference type="InterPro" id="IPR004960">
    <property type="entry name" value="LipA_acyltrans"/>
</dbReference>
<keyword evidence="2 6" id="KW-0997">Cell inner membrane</keyword>
<dbReference type="EC" id="2.3.1.243" evidence="6"/>
<keyword evidence="6" id="KW-0812">Transmembrane</keyword>
<evidence type="ECO:0000256" key="6">
    <source>
        <dbReference type="HAMAP-Rule" id="MF_01944"/>
    </source>
</evidence>
<evidence type="ECO:0000313" key="7">
    <source>
        <dbReference type="EMBL" id="QIQ21087.1"/>
    </source>
</evidence>
<evidence type="ECO:0000256" key="1">
    <source>
        <dbReference type="ARBA" id="ARBA00022475"/>
    </source>
</evidence>
<dbReference type="FunCoup" id="A0A6G9IB78">
    <property type="interactions" value="95"/>
</dbReference>
<protein>
    <recommendedName>
        <fullName evidence="6">Lipid A biosynthesis acyltransferase</fullName>
        <ecNumber evidence="6">2.3.1.243</ecNumber>
    </recommendedName>
    <alternativeName>
        <fullName evidence="6">Kdo(2)-lauroyl-lipid IV(A) acyltransferase</fullName>
    </alternativeName>
</protein>
<dbReference type="GO" id="GO:0005886">
    <property type="term" value="C:plasma membrane"/>
    <property type="evidence" value="ECO:0007669"/>
    <property type="project" value="UniProtKB-SubCell"/>
</dbReference>
<feature type="short sequence motif" description="HXXXXD motif" evidence="6">
    <location>
        <begin position="137"/>
        <end position="142"/>
    </location>
</feature>
<comment type="pathway">
    <text evidence="6">Bacterial outer membrane biogenesis; lipopolysaccharide biosynthesis.</text>
</comment>
<dbReference type="InterPro" id="IPR011921">
    <property type="entry name" value="Lipid_A_MsbB"/>
</dbReference>
<dbReference type="AlphaFoldDB" id="A0A6G9IB78"/>
<comment type="catalytic activity">
    <reaction evidence="6">
        <text>an alpha-Kdo-(2-&gt;4)-alpha-Kdo-(2-&gt;6)-(acyl)-lipid IVA + a fatty acyl-[ACP] = an alpha-Kdo-(2-&gt;4)-alpha-Kdo-(2-&gt;6)-lipid A + holo-[ACP]</text>
        <dbReference type="Rhea" id="RHEA:69400"/>
        <dbReference type="Rhea" id="RHEA-COMP:9685"/>
        <dbReference type="Rhea" id="RHEA-COMP:14125"/>
        <dbReference type="ChEBI" id="CHEBI:64479"/>
        <dbReference type="ChEBI" id="CHEBI:138651"/>
        <dbReference type="ChEBI" id="CHEBI:176430"/>
        <dbReference type="ChEBI" id="CHEBI:176431"/>
        <dbReference type="EC" id="2.3.1.243"/>
    </reaction>
</comment>
<comment type="pathway">
    <text evidence="6">Glycolipid biosynthesis; KDO(2)-lipid A biosynthesis; KDO(2)-lipid A from CMP-3-deoxy-D-manno-octulosonate and lipid IV(A): step 4/4.</text>
</comment>
<evidence type="ECO:0000256" key="3">
    <source>
        <dbReference type="ARBA" id="ARBA00022679"/>
    </source>
</evidence>
<organism evidence="7 8">
    <name type="scientific">Zophobihabitans entericus</name>
    <dbReference type="NCBI Taxonomy" id="1635327"/>
    <lineage>
        <taxon>Bacteria</taxon>
        <taxon>Pseudomonadati</taxon>
        <taxon>Pseudomonadota</taxon>
        <taxon>Gammaproteobacteria</taxon>
        <taxon>Orbales</taxon>
        <taxon>Orbaceae</taxon>
        <taxon>Zophobihabitans</taxon>
    </lineage>
</organism>
<comment type="function">
    <text evidence="6">Catalyzes the transfer of an acyl chain from an acyl-[acyl-carrier-protein] (ACP) to a Kdo(2)-(acyl)-lipid IV(A) to form a Kdo(2)-lipid A.</text>
</comment>
<keyword evidence="6" id="KW-0448">Lipopolysaccharide biosynthesis</keyword>
<comment type="subcellular location">
    <subcellularLocation>
        <location evidence="6">Cell inner membrane</location>
        <topology evidence="6">Single-pass membrane protein</topology>
    </subcellularLocation>
</comment>
<gene>
    <name evidence="6 7" type="primary">lpxM</name>
    <name evidence="7" type="synonym">msbB</name>
    <name evidence="7" type="ORF">IPMB12_04995</name>
</gene>
<accession>A0A6G9IB78</accession>
<proteinExistence type="inferred from homology"/>
<dbReference type="RefSeq" id="WP_166915526.1">
    <property type="nucleotide sequence ID" value="NZ_CP050253.1"/>
</dbReference>
<dbReference type="UniPathway" id="UPA00030"/>
<dbReference type="NCBIfam" id="TIGR02208">
    <property type="entry name" value="lipid_A_msbB"/>
    <property type="match status" value="1"/>
</dbReference>
<dbReference type="PANTHER" id="PTHR30606">
    <property type="entry name" value="LIPID A BIOSYNTHESIS LAUROYL ACYLTRANSFERASE"/>
    <property type="match status" value="1"/>
</dbReference>
<dbReference type="GO" id="GO:0016747">
    <property type="term" value="F:acyltransferase activity, transferring groups other than amino-acyl groups"/>
    <property type="evidence" value="ECO:0007669"/>
    <property type="project" value="InterPro"/>
</dbReference>
<dbReference type="NCBIfam" id="NF006507">
    <property type="entry name" value="PRK08943.1"/>
    <property type="match status" value="1"/>
</dbReference>
<dbReference type="UniPathway" id="UPA00360">
    <property type="reaction ID" value="UER00486"/>
</dbReference>
<keyword evidence="8" id="KW-1185">Reference proteome</keyword>
<dbReference type="GO" id="GO:0009276">
    <property type="term" value="C:Gram-negative-bacterium-type cell wall"/>
    <property type="evidence" value="ECO:0007669"/>
    <property type="project" value="InterPro"/>
</dbReference>
<dbReference type="GO" id="GO:0009103">
    <property type="term" value="P:lipopolysaccharide biosynthetic process"/>
    <property type="evidence" value="ECO:0007669"/>
    <property type="project" value="UniProtKB-UniRule"/>
</dbReference>
<name>A0A6G9IB78_9GAMM</name>
<dbReference type="InParanoid" id="A0A6G9IB78"/>
<evidence type="ECO:0000256" key="4">
    <source>
        <dbReference type="ARBA" id="ARBA00023136"/>
    </source>
</evidence>
<dbReference type="KEGG" id="orb:IPMB12_04995"/>
<sequence length="312" mass="36023">MKKQQQASAGFIPKFEWGFLAPKYWGVWLAVLLLILLACIPIRWRDPCLAKLGRFVGRKAKSARNRAKANIAACFPDKTPEEQEQLIDDMFAVIIPVTVLLVDLVIKRSKVKINWHGFEYISDAHKENRNVIFMVPHGWAIDIPAVLLAKKGYAMSGMFHHQSNKLVDWLWNKARIRYGGQIHARDDGIKPFIQSIRQGNWGFYLPDEDHGIEQSVFVDFFGTYKATLPLLGRLMKLCKAEVLPLFPSYNPKTSTLDIYIRPPMNDLQDQSDEYMAKRMNEEIEAMVLPNPEQYAWVLRFLKTRKPGDNNLY</sequence>
<dbReference type="GO" id="GO:0036104">
    <property type="term" value="P:Kdo2-lipid A biosynthetic process"/>
    <property type="evidence" value="ECO:0007669"/>
    <property type="project" value="UniProtKB-UniRule"/>
</dbReference>
<keyword evidence="1 6" id="KW-1003">Cell membrane</keyword>